<sequence>MFTILSFFFNYVHLFMITNRSQWKQYVLITTILERNKKYTNN</sequence>
<evidence type="ECO:0000313" key="2">
    <source>
        <dbReference type="Proteomes" id="UP000283095"/>
    </source>
</evidence>
<proteinExistence type="predicted"/>
<dbReference type="KEGG" id="pasa:BAOM_0650"/>
<protein>
    <submittedName>
        <fullName evidence="1">Uncharacterized protein</fullName>
    </submittedName>
</protein>
<gene>
    <name evidence="1" type="ORF">BAOM_0650</name>
</gene>
<organism evidence="1 2">
    <name type="scientific">Peribacillus asahii</name>
    <dbReference type="NCBI Taxonomy" id="228899"/>
    <lineage>
        <taxon>Bacteria</taxon>
        <taxon>Bacillati</taxon>
        <taxon>Bacillota</taxon>
        <taxon>Bacilli</taxon>
        <taxon>Bacillales</taxon>
        <taxon>Bacillaceae</taxon>
        <taxon>Peribacillus</taxon>
    </lineage>
</organism>
<reference evidence="1 2" key="1">
    <citation type="submission" date="2018-01" db="EMBL/GenBank/DDBJ databases">
        <title>Bacillus asahii Genome sequencing and assembly.</title>
        <authorList>
            <person name="Jiang H."/>
            <person name="Feng Y."/>
            <person name="Zhao F."/>
            <person name="Lin X."/>
        </authorList>
    </citation>
    <scope>NUCLEOTIDE SEQUENCE [LARGE SCALE GENOMIC DNA]</scope>
    <source>
        <strain evidence="1 2">OM18</strain>
    </source>
</reference>
<dbReference type="Proteomes" id="UP000283095">
    <property type="component" value="Chromosome"/>
</dbReference>
<dbReference type="EMBL" id="CP026095">
    <property type="protein sequence ID" value="AZV41282.1"/>
    <property type="molecule type" value="Genomic_DNA"/>
</dbReference>
<name>A0A3Q9RKF5_9BACI</name>
<accession>A0A3Q9RKF5</accession>
<evidence type="ECO:0000313" key="1">
    <source>
        <dbReference type="EMBL" id="AZV41282.1"/>
    </source>
</evidence>
<dbReference type="AlphaFoldDB" id="A0A3Q9RKF5"/>